<evidence type="ECO:0000256" key="4">
    <source>
        <dbReference type="ARBA" id="ARBA00023125"/>
    </source>
</evidence>
<dbReference type="InterPro" id="IPR013971">
    <property type="entry name" value="HalX_domain"/>
</dbReference>
<dbReference type="InterPro" id="IPR011006">
    <property type="entry name" value="CheY-like_superfamily"/>
</dbReference>
<evidence type="ECO:0000313" key="10">
    <source>
        <dbReference type="Proteomes" id="UP000199079"/>
    </source>
</evidence>
<keyword evidence="10" id="KW-1185">Reference proteome</keyword>
<keyword evidence="3" id="KW-0805">Transcription regulation</keyword>
<evidence type="ECO:0000256" key="6">
    <source>
        <dbReference type="PROSITE-ProRule" id="PRU00169"/>
    </source>
</evidence>
<keyword evidence="4" id="KW-0238">DNA-binding</keyword>
<dbReference type="Pfam" id="PF00072">
    <property type="entry name" value="Response_reg"/>
    <property type="match status" value="1"/>
</dbReference>
<organism evidence="9 10">
    <name type="scientific">Halopenitus persicus</name>
    <dbReference type="NCBI Taxonomy" id="1048396"/>
    <lineage>
        <taxon>Archaea</taxon>
        <taxon>Methanobacteriati</taxon>
        <taxon>Methanobacteriota</taxon>
        <taxon>Stenosarchaea group</taxon>
        <taxon>Halobacteria</taxon>
        <taxon>Halobacteriales</taxon>
        <taxon>Haloferacaceae</taxon>
        <taxon>Halopenitus</taxon>
    </lineage>
</organism>
<sequence>MTDSVDAPTGGVASDTTVLIVEDEADLADTYSVWLRQDDYDVETAYGGDEALAALDPRIDVVVLDRRMPNIPGDAVLRKARERDGSYQISMLTAVEPDENVLDLPFDEYLTKPIDRSTMVETVECLAHRRTLDEELQELFRLASKHSALEPRDGEVIEQARRQLQERIERKKAAIGDRMDELEDPVEQFAVVENPESPRF</sequence>
<dbReference type="GO" id="GO:0000156">
    <property type="term" value="F:phosphorelay response regulator activity"/>
    <property type="evidence" value="ECO:0007669"/>
    <property type="project" value="TreeGrafter"/>
</dbReference>
<dbReference type="GO" id="GO:0005829">
    <property type="term" value="C:cytosol"/>
    <property type="evidence" value="ECO:0007669"/>
    <property type="project" value="TreeGrafter"/>
</dbReference>
<dbReference type="GO" id="GO:0006355">
    <property type="term" value="P:regulation of DNA-templated transcription"/>
    <property type="evidence" value="ECO:0007669"/>
    <property type="project" value="TreeGrafter"/>
</dbReference>
<dbReference type="InterPro" id="IPR001789">
    <property type="entry name" value="Sig_transdc_resp-reg_receiver"/>
</dbReference>
<proteinExistence type="predicted"/>
<protein>
    <submittedName>
        <fullName evidence="9">HalX domain-containing protein</fullName>
    </submittedName>
</protein>
<feature type="modified residue" description="4-aspartylphosphate" evidence="6">
    <location>
        <position position="65"/>
    </location>
</feature>
<dbReference type="Pfam" id="PF08663">
    <property type="entry name" value="HalX"/>
    <property type="match status" value="1"/>
</dbReference>
<dbReference type="EMBL" id="FNPC01000002">
    <property type="protein sequence ID" value="SDX91357.1"/>
    <property type="molecule type" value="Genomic_DNA"/>
</dbReference>
<dbReference type="AlphaFoldDB" id="A0A1H3FKP9"/>
<feature type="region of interest" description="Disordered" evidence="7">
    <location>
        <begin position="175"/>
        <end position="200"/>
    </location>
</feature>
<keyword evidence="5" id="KW-0804">Transcription</keyword>
<evidence type="ECO:0000256" key="3">
    <source>
        <dbReference type="ARBA" id="ARBA00023015"/>
    </source>
</evidence>
<evidence type="ECO:0000256" key="2">
    <source>
        <dbReference type="ARBA" id="ARBA00023012"/>
    </source>
</evidence>
<keyword evidence="1 6" id="KW-0597">Phosphoprotein</keyword>
<gene>
    <name evidence="9" type="ORF">SAMN05216564_10295</name>
</gene>
<evidence type="ECO:0000259" key="8">
    <source>
        <dbReference type="PROSITE" id="PS50110"/>
    </source>
</evidence>
<evidence type="ECO:0000256" key="7">
    <source>
        <dbReference type="SAM" id="MobiDB-lite"/>
    </source>
</evidence>
<reference evidence="10" key="1">
    <citation type="submission" date="2016-10" db="EMBL/GenBank/DDBJ databases">
        <authorList>
            <person name="Varghese N."/>
            <person name="Submissions S."/>
        </authorList>
    </citation>
    <scope>NUCLEOTIDE SEQUENCE [LARGE SCALE GENOMIC DNA]</scope>
    <source>
        <strain evidence="10">DC30,IBRC 10041,KCTC 4046</strain>
    </source>
</reference>
<evidence type="ECO:0000256" key="5">
    <source>
        <dbReference type="ARBA" id="ARBA00023163"/>
    </source>
</evidence>
<accession>A0A1H3FKP9</accession>
<evidence type="ECO:0000256" key="1">
    <source>
        <dbReference type="ARBA" id="ARBA00022553"/>
    </source>
</evidence>
<dbReference type="SUPFAM" id="SSF52172">
    <property type="entry name" value="CheY-like"/>
    <property type="match status" value="1"/>
</dbReference>
<dbReference type="PANTHER" id="PTHR48111:SF1">
    <property type="entry name" value="TWO-COMPONENT RESPONSE REGULATOR ORR33"/>
    <property type="match status" value="1"/>
</dbReference>
<dbReference type="Proteomes" id="UP000199079">
    <property type="component" value="Unassembled WGS sequence"/>
</dbReference>
<dbReference type="SMART" id="SM00448">
    <property type="entry name" value="REC"/>
    <property type="match status" value="1"/>
</dbReference>
<dbReference type="PROSITE" id="PS50110">
    <property type="entry name" value="RESPONSE_REGULATORY"/>
    <property type="match status" value="1"/>
</dbReference>
<dbReference type="PANTHER" id="PTHR48111">
    <property type="entry name" value="REGULATOR OF RPOS"/>
    <property type="match status" value="1"/>
</dbReference>
<dbReference type="GO" id="GO:0000976">
    <property type="term" value="F:transcription cis-regulatory region binding"/>
    <property type="evidence" value="ECO:0007669"/>
    <property type="project" value="TreeGrafter"/>
</dbReference>
<dbReference type="Gene3D" id="3.40.50.2300">
    <property type="match status" value="1"/>
</dbReference>
<evidence type="ECO:0000313" key="9">
    <source>
        <dbReference type="EMBL" id="SDX91357.1"/>
    </source>
</evidence>
<name>A0A1H3FKP9_9EURY</name>
<keyword evidence="2" id="KW-0902">Two-component regulatory system</keyword>
<dbReference type="InterPro" id="IPR039420">
    <property type="entry name" value="WalR-like"/>
</dbReference>
<feature type="domain" description="Response regulatory" evidence="8">
    <location>
        <begin position="17"/>
        <end position="127"/>
    </location>
</feature>
<dbReference type="GO" id="GO:0032993">
    <property type="term" value="C:protein-DNA complex"/>
    <property type="evidence" value="ECO:0007669"/>
    <property type="project" value="TreeGrafter"/>
</dbReference>